<name>A0A6N2NGR1_SALVM</name>
<gene>
    <name evidence="2" type="ORF">SVIM_LOCUS502387</name>
</gene>
<evidence type="ECO:0000256" key="1">
    <source>
        <dbReference type="SAM" id="Phobius"/>
    </source>
</evidence>
<accession>A0A6N2NGR1</accession>
<feature type="transmembrane region" description="Helical" evidence="1">
    <location>
        <begin position="20"/>
        <end position="42"/>
    </location>
</feature>
<dbReference type="EMBL" id="CAADRP010002285">
    <property type="protein sequence ID" value="VFU65464.1"/>
    <property type="molecule type" value="Genomic_DNA"/>
</dbReference>
<keyword evidence="1" id="KW-1133">Transmembrane helix</keyword>
<protein>
    <submittedName>
        <fullName evidence="2">Uncharacterized protein</fullName>
    </submittedName>
</protein>
<keyword evidence="1" id="KW-0812">Transmembrane</keyword>
<proteinExistence type="predicted"/>
<organism evidence="2">
    <name type="scientific">Salix viminalis</name>
    <name type="common">Common osier</name>
    <name type="synonym">Basket willow</name>
    <dbReference type="NCBI Taxonomy" id="40686"/>
    <lineage>
        <taxon>Eukaryota</taxon>
        <taxon>Viridiplantae</taxon>
        <taxon>Streptophyta</taxon>
        <taxon>Embryophyta</taxon>
        <taxon>Tracheophyta</taxon>
        <taxon>Spermatophyta</taxon>
        <taxon>Magnoliopsida</taxon>
        <taxon>eudicotyledons</taxon>
        <taxon>Gunneridae</taxon>
        <taxon>Pentapetalae</taxon>
        <taxon>rosids</taxon>
        <taxon>fabids</taxon>
        <taxon>Malpighiales</taxon>
        <taxon>Salicaceae</taxon>
        <taxon>Saliceae</taxon>
        <taxon>Salix</taxon>
    </lineage>
</organism>
<evidence type="ECO:0000313" key="2">
    <source>
        <dbReference type="EMBL" id="VFU65464.1"/>
    </source>
</evidence>
<keyword evidence="1" id="KW-0472">Membrane</keyword>
<reference evidence="2" key="1">
    <citation type="submission" date="2019-03" db="EMBL/GenBank/DDBJ databases">
        <authorList>
            <person name="Mank J."/>
            <person name="Almeida P."/>
        </authorList>
    </citation>
    <scope>NUCLEOTIDE SEQUENCE</scope>
    <source>
        <strain evidence="2">78183</strain>
    </source>
</reference>
<sequence length="81" mass="9695">MVVEVFPLWWIGYWIIRSWLLPIVLFSAIFVWFLAIIFLLWVHGYAIVQMRLVYWFGGYGRAARFNGEGYKASQTLETVWM</sequence>
<dbReference type="AlphaFoldDB" id="A0A6N2NGR1"/>